<evidence type="ECO:0000256" key="3">
    <source>
        <dbReference type="PROSITE-ProRule" id="PRU00335"/>
    </source>
</evidence>
<dbReference type="PROSITE" id="PS50977">
    <property type="entry name" value="HTH_TETR_2"/>
    <property type="match status" value="1"/>
</dbReference>
<comment type="caution">
    <text evidence="5">The sequence shown here is derived from an EMBL/GenBank/DDBJ whole genome shotgun (WGS) entry which is preliminary data.</text>
</comment>
<protein>
    <submittedName>
        <fullName evidence="5">TetR/AcrR family transcriptional regulator</fullName>
    </submittedName>
</protein>
<dbReference type="Gene3D" id="1.10.357.10">
    <property type="entry name" value="Tetracycline Repressor, domain 2"/>
    <property type="match status" value="1"/>
</dbReference>
<keyword evidence="6" id="KW-1185">Reference proteome</keyword>
<evidence type="ECO:0000259" key="4">
    <source>
        <dbReference type="PROSITE" id="PS50977"/>
    </source>
</evidence>
<evidence type="ECO:0000313" key="5">
    <source>
        <dbReference type="EMBL" id="MFD1361816.1"/>
    </source>
</evidence>
<dbReference type="PRINTS" id="PR00455">
    <property type="entry name" value="HTHTETR"/>
</dbReference>
<keyword evidence="2 3" id="KW-0238">DNA-binding</keyword>
<feature type="DNA-binding region" description="H-T-H motif" evidence="3">
    <location>
        <begin position="30"/>
        <end position="49"/>
    </location>
</feature>
<dbReference type="EMBL" id="JBHTNH010000019">
    <property type="protein sequence ID" value="MFD1361816.1"/>
    <property type="molecule type" value="Genomic_DNA"/>
</dbReference>
<gene>
    <name evidence="5" type="ORF">ACFQ4A_09135</name>
</gene>
<dbReference type="RefSeq" id="WP_382399743.1">
    <property type="nucleotide sequence ID" value="NZ_JBHTNH010000019.1"/>
</dbReference>
<dbReference type="Proteomes" id="UP001597178">
    <property type="component" value="Unassembled WGS sequence"/>
</dbReference>
<name>A0ABW3ZTU4_9BACI</name>
<dbReference type="InterPro" id="IPR050624">
    <property type="entry name" value="HTH-type_Tx_Regulator"/>
</dbReference>
<evidence type="ECO:0000256" key="1">
    <source>
        <dbReference type="ARBA" id="ARBA00022491"/>
    </source>
</evidence>
<organism evidence="5 6">
    <name type="scientific">Lentibacillus salinarum</name>
    <dbReference type="NCBI Taxonomy" id="446820"/>
    <lineage>
        <taxon>Bacteria</taxon>
        <taxon>Bacillati</taxon>
        <taxon>Bacillota</taxon>
        <taxon>Bacilli</taxon>
        <taxon>Bacillales</taxon>
        <taxon>Bacillaceae</taxon>
        <taxon>Lentibacillus</taxon>
    </lineage>
</organism>
<sequence>MAKPKSNQKREQIFQAGLKLFAENGYTKTTIKDIAQEAGVSFGTVFTYYENKAALFRTCVTAPLREFKNHMHDAREEMPSMTLTTLKNLVKQHISFFMEREHYLRVIQYVIGQPERFSEIEALDEFADEFRHFIQDIMRTGMDKGFLPKSDPEEVSYGYLAFLMGMRLSFTDQAKAHQTSAFKNQALRLFGIQEVLQ</sequence>
<feature type="domain" description="HTH tetR-type" evidence="4">
    <location>
        <begin position="7"/>
        <end position="67"/>
    </location>
</feature>
<dbReference type="PANTHER" id="PTHR43479:SF11">
    <property type="entry name" value="ACREF_ENVCD OPERON REPRESSOR-RELATED"/>
    <property type="match status" value="1"/>
</dbReference>
<dbReference type="SUPFAM" id="SSF48498">
    <property type="entry name" value="Tetracyclin repressor-like, C-terminal domain"/>
    <property type="match status" value="1"/>
</dbReference>
<dbReference type="SUPFAM" id="SSF46689">
    <property type="entry name" value="Homeodomain-like"/>
    <property type="match status" value="1"/>
</dbReference>
<keyword evidence="1" id="KW-0678">Repressor</keyword>
<reference evidence="6" key="1">
    <citation type="journal article" date="2019" name="Int. J. Syst. Evol. Microbiol.">
        <title>The Global Catalogue of Microorganisms (GCM) 10K type strain sequencing project: providing services to taxonomists for standard genome sequencing and annotation.</title>
        <authorList>
            <consortium name="The Broad Institute Genomics Platform"/>
            <consortium name="The Broad Institute Genome Sequencing Center for Infectious Disease"/>
            <person name="Wu L."/>
            <person name="Ma J."/>
        </authorList>
    </citation>
    <scope>NUCLEOTIDE SEQUENCE [LARGE SCALE GENOMIC DNA]</scope>
    <source>
        <strain evidence="6">CCUG 54822</strain>
    </source>
</reference>
<dbReference type="PANTHER" id="PTHR43479">
    <property type="entry name" value="ACREF/ENVCD OPERON REPRESSOR-RELATED"/>
    <property type="match status" value="1"/>
</dbReference>
<proteinExistence type="predicted"/>
<evidence type="ECO:0000313" key="6">
    <source>
        <dbReference type="Proteomes" id="UP001597178"/>
    </source>
</evidence>
<dbReference type="InterPro" id="IPR036271">
    <property type="entry name" value="Tet_transcr_reg_TetR-rel_C_sf"/>
</dbReference>
<evidence type="ECO:0000256" key="2">
    <source>
        <dbReference type="ARBA" id="ARBA00023125"/>
    </source>
</evidence>
<dbReference type="InterPro" id="IPR009057">
    <property type="entry name" value="Homeodomain-like_sf"/>
</dbReference>
<dbReference type="InterPro" id="IPR001647">
    <property type="entry name" value="HTH_TetR"/>
</dbReference>
<accession>A0ABW3ZTU4</accession>
<dbReference type="Pfam" id="PF00440">
    <property type="entry name" value="TetR_N"/>
    <property type="match status" value="1"/>
</dbReference>